<protein>
    <submittedName>
        <fullName evidence="7">Unannotated protein</fullName>
    </submittedName>
</protein>
<dbReference type="PANTHER" id="PTHR43080">
    <property type="entry name" value="CBS DOMAIN-CONTAINING PROTEIN CBSX3, MITOCHONDRIAL"/>
    <property type="match status" value="1"/>
</dbReference>
<dbReference type="Gene3D" id="3.10.580.10">
    <property type="entry name" value="CBS-domain"/>
    <property type="match status" value="1"/>
</dbReference>
<evidence type="ECO:0000259" key="2">
    <source>
        <dbReference type="PROSITE" id="PS51371"/>
    </source>
</evidence>
<dbReference type="EMBL" id="CAEZWW010000008">
    <property type="protein sequence ID" value="CAB4662528.1"/>
    <property type="molecule type" value="Genomic_DNA"/>
</dbReference>
<accession>A0A6J7QIT9</accession>
<evidence type="ECO:0000313" key="5">
    <source>
        <dbReference type="EMBL" id="CAB4873882.1"/>
    </source>
</evidence>
<dbReference type="AlphaFoldDB" id="A0A6J7QIT9"/>
<dbReference type="PANTHER" id="PTHR43080:SF2">
    <property type="entry name" value="CBS DOMAIN-CONTAINING PROTEIN"/>
    <property type="match status" value="1"/>
</dbReference>
<evidence type="ECO:0000313" key="4">
    <source>
        <dbReference type="EMBL" id="CAB4702416.1"/>
    </source>
</evidence>
<dbReference type="EMBL" id="CAFBPJ010000069">
    <property type="protein sequence ID" value="CAB5017547.1"/>
    <property type="molecule type" value="Genomic_DNA"/>
</dbReference>
<dbReference type="InterPro" id="IPR051257">
    <property type="entry name" value="Diverse_CBS-Domain"/>
</dbReference>
<dbReference type="EMBL" id="CAFBLV010000146">
    <property type="protein sequence ID" value="CAB4873882.1"/>
    <property type="molecule type" value="Genomic_DNA"/>
</dbReference>
<keyword evidence="1" id="KW-0129">CBS domain</keyword>
<evidence type="ECO:0000313" key="7">
    <source>
        <dbReference type="EMBL" id="CAB5017547.1"/>
    </source>
</evidence>
<sequence length="136" mass="14702">MTTPRRTADKTMVRELMSVPVLTAAVTDSLWDAWQLLVISGLRHLAVVDSGGNCLGVLSDRTVLADMPRTFEHLGETTVGSAMERVPRLAIAPDKTAQEAAALMSLHMVDAVPVINDEDRLVGIVTSTDIVHWVGQ</sequence>
<evidence type="ECO:0000313" key="6">
    <source>
        <dbReference type="EMBL" id="CAB5001587.1"/>
    </source>
</evidence>
<feature type="domain" description="CBS" evidence="2">
    <location>
        <begin position="17"/>
        <end position="77"/>
    </location>
</feature>
<evidence type="ECO:0000313" key="3">
    <source>
        <dbReference type="EMBL" id="CAB4662528.1"/>
    </source>
</evidence>
<dbReference type="SUPFAM" id="SSF54631">
    <property type="entry name" value="CBS-domain pair"/>
    <property type="match status" value="1"/>
</dbReference>
<gene>
    <name evidence="3" type="ORF">UFOPK2310_00149</name>
    <name evidence="4" type="ORF">UFOPK2625_00571</name>
    <name evidence="5" type="ORF">UFOPK3425_00790</name>
    <name evidence="6" type="ORF">UFOPK4043_00533</name>
    <name evidence="7" type="ORF">UFOPK4092_00743</name>
</gene>
<feature type="domain" description="CBS" evidence="2">
    <location>
        <begin position="83"/>
        <end position="136"/>
    </location>
</feature>
<dbReference type="PROSITE" id="PS51371">
    <property type="entry name" value="CBS"/>
    <property type="match status" value="2"/>
</dbReference>
<dbReference type="InterPro" id="IPR000644">
    <property type="entry name" value="CBS_dom"/>
</dbReference>
<dbReference type="Pfam" id="PF00571">
    <property type="entry name" value="CBS"/>
    <property type="match status" value="2"/>
</dbReference>
<dbReference type="SMART" id="SM00116">
    <property type="entry name" value="CBS"/>
    <property type="match status" value="2"/>
</dbReference>
<dbReference type="EMBL" id="CAEZXZ010000068">
    <property type="protein sequence ID" value="CAB4702416.1"/>
    <property type="molecule type" value="Genomic_DNA"/>
</dbReference>
<dbReference type="EMBL" id="CAFBPA010000059">
    <property type="protein sequence ID" value="CAB5001587.1"/>
    <property type="molecule type" value="Genomic_DNA"/>
</dbReference>
<reference evidence="7" key="1">
    <citation type="submission" date="2020-05" db="EMBL/GenBank/DDBJ databases">
        <authorList>
            <person name="Chiriac C."/>
            <person name="Salcher M."/>
            <person name="Ghai R."/>
            <person name="Kavagutti S V."/>
        </authorList>
    </citation>
    <scope>NUCLEOTIDE SEQUENCE</scope>
</reference>
<name>A0A6J7QIT9_9ZZZZ</name>
<evidence type="ECO:0000256" key="1">
    <source>
        <dbReference type="ARBA" id="ARBA00023122"/>
    </source>
</evidence>
<dbReference type="InterPro" id="IPR046342">
    <property type="entry name" value="CBS_dom_sf"/>
</dbReference>
<proteinExistence type="predicted"/>
<organism evidence="7">
    <name type="scientific">freshwater metagenome</name>
    <dbReference type="NCBI Taxonomy" id="449393"/>
    <lineage>
        <taxon>unclassified sequences</taxon>
        <taxon>metagenomes</taxon>
        <taxon>ecological metagenomes</taxon>
    </lineage>
</organism>